<dbReference type="Proteomes" id="UP000076632">
    <property type="component" value="Unassembled WGS sequence"/>
</dbReference>
<dbReference type="InterPro" id="IPR052432">
    <property type="entry name" value="PITP/CRAL-TRIO"/>
</dbReference>
<dbReference type="FunCoup" id="A0A164ZBD3">
    <property type="interactions" value="169"/>
</dbReference>
<reference evidence="4 5" key="1">
    <citation type="journal article" date="2016" name="Fungal Biol.">
        <title>The genome of Xylona heveae provides a window into fungal endophytism.</title>
        <authorList>
            <person name="Gazis R."/>
            <person name="Kuo A."/>
            <person name="Riley R."/>
            <person name="LaButti K."/>
            <person name="Lipzen A."/>
            <person name="Lin J."/>
            <person name="Amirebrahimi M."/>
            <person name="Hesse C.N."/>
            <person name="Spatafora J.W."/>
            <person name="Henrissat B."/>
            <person name="Hainaut M."/>
            <person name="Grigoriev I.V."/>
            <person name="Hibbett D.S."/>
        </authorList>
    </citation>
    <scope>NUCLEOTIDE SEQUENCE [LARGE SCALE GENOMIC DNA]</scope>
    <source>
        <strain evidence="4 5">TC161</strain>
    </source>
</reference>
<keyword evidence="2" id="KW-0472">Membrane</keyword>
<dbReference type="GeneID" id="28898773"/>
<evidence type="ECO:0000256" key="2">
    <source>
        <dbReference type="SAM" id="Phobius"/>
    </source>
</evidence>
<dbReference type="SUPFAM" id="SSF52087">
    <property type="entry name" value="CRAL/TRIO domain"/>
    <property type="match status" value="1"/>
</dbReference>
<dbReference type="PANTHER" id="PTHR46590:SF1">
    <property type="entry name" value="PHOSPHATIDYLINOSITOL TRANSFER PROTEIN CSR1"/>
    <property type="match status" value="1"/>
</dbReference>
<dbReference type="GO" id="GO:0120010">
    <property type="term" value="P:intermembrane phospholipid transfer"/>
    <property type="evidence" value="ECO:0007669"/>
    <property type="project" value="EnsemblFungi"/>
</dbReference>
<feature type="domain" description="CRAL-TRIO" evidence="3">
    <location>
        <begin position="311"/>
        <end position="470"/>
    </location>
</feature>
<keyword evidence="2" id="KW-1133">Transmembrane helix</keyword>
<dbReference type="OrthoDB" id="43460at2759"/>
<dbReference type="PROSITE" id="PS50191">
    <property type="entry name" value="CRAL_TRIO"/>
    <property type="match status" value="1"/>
</dbReference>
<keyword evidence="5" id="KW-1185">Reference proteome</keyword>
<evidence type="ECO:0000259" key="3">
    <source>
        <dbReference type="PROSITE" id="PS50191"/>
    </source>
</evidence>
<sequence length="575" mass="64425">MTYCSKYPTAGRLLGQSIWTRTYCASNRISPTIPRTQSRSIRTSLTSFYTTPRSSQKIVKRGVTSVGIALAISIFFFLPFCLRENSPKPASQGDLEIIPLSSMDKSAPPGRPGNLTDDQEKKLRELWTAALNVFGVSAENASDEESGLSTPVPPQSDISEDGTKSDNPASEKKKKKRIGLFSRKSRSNHADSEANPSKIGGSESNPRYAQEGDDKYGQAKSYNQALASQSPEALRTAFWSMVKHDNPDALLLRFLRARKWDVDKALVMLISTMHWRGQEMHVDDDIVYHGEGAAAIASVSDKSNAAAKQEASDFLAQLRLGKSFIRGVDKEGRPMCFIRVRLHRQGDQSEASLERFTVYVIETARLFLSPPVDTAAVIFDMTGFSMANMDYAPLKFMIKCFEANYPESLGVVLIHKAPWVFQGIWNIIKGWLDPVVAGKIHFTRNAEELENFIPRDRILKELGGDDDWSYQYIEPKDDENISMSDKAAREKLLDERAGIVEKFEKATLQWSSRNSEDKEPVSLVQQRISLADQLRLNYWKLDPYTRARTLYDRLGMIQPGGHIEAFPGGVSNKST</sequence>
<dbReference type="AlphaFoldDB" id="A0A164ZBD3"/>
<name>A0A164ZBD3_XYLHT</name>
<dbReference type="Gene3D" id="3.40.525.10">
    <property type="entry name" value="CRAL-TRIO lipid binding domain"/>
    <property type="match status" value="1"/>
</dbReference>
<dbReference type="InterPro" id="IPR011074">
    <property type="entry name" value="CRAL/TRIO_N_dom"/>
</dbReference>
<gene>
    <name evidence="4" type="ORF">L228DRAFT_251765</name>
</gene>
<dbReference type="InterPro" id="IPR036273">
    <property type="entry name" value="CRAL/TRIO_N_dom_sf"/>
</dbReference>
<evidence type="ECO:0000313" key="4">
    <source>
        <dbReference type="EMBL" id="KZF18894.1"/>
    </source>
</evidence>
<feature type="region of interest" description="Disordered" evidence="1">
    <location>
        <begin position="139"/>
        <end position="214"/>
    </location>
</feature>
<dbReference type="OMA" id="ISTMRWR"/>
<feature type="transmembrane region" description="Helical" evidence="2">
    <location>
        <begin position="62"/>
        <end position="80"/>
    </location>
</feature>
<dbReference type="SMART" id="SM01100">
    <property type="entry name" value="CRAL_TRIO_N"/>
    <property type="match status" value="1"/>
</dbReference>
<dbReference type="RefSeq" id="XP_018184449.1">
    <property type="nucleotide sequence ID" value="XM_018333636.1"/>
</dbReference>
<dbReference type="PANTHER" id="PTHR46590">
    <property type="entry name" value="PHOSPHATIDYLINOSITOL TRANSFER PROTEIN CSR1-RELATED"/>
    <property type="match status" value="1"/>
</dbReference>
<evidence type="ECO:0000313" key="5">
    <source>
        <dbReference type="Proteomes" id="UP000076632"/>
    </source>
</evidence>
<dbReference type="EMBL" id="KV407469">
    <property type="protein sequence ID" value="KZF18894.1"/>
    <property type="molecule type" value="Genomic_DNA"/>
</dbReference>
<dbReference type="CDD" id="cd00170">
    <property type="entry name" value="SEC14"/>
    <property type="match status" value="1"/>
</dbReference>
<dbReference type="SMART" id="SM00516">
    <property type="entry name" value="SEC14"/>
    <property type="match status" value="1"/>
</dbReference>
<proteinExistence type="predicted"/>
<dbReference type="Pfam" id="PF03765">
    <property type="entry name" value="CRAL_TRIO_N"/>
    <property type="match status" value="1"/>
</dbReference>
<dbReference type="InterPro" id="IPR036865">
    <property type="entry name" value="CRAL-TRIO_dom_sf"/>
</dbReference>
<dbReference type="SUPFAM" id="SSF46938">
    <property type="entry name" value="CRAL/TRIO N-terminal domain"/>
    <property type="match status" value="1"/>
</dbReference>
<feature type="compositionally biased region" description="Basic residues" evidence="1">
    <location>
        <begin position="172"/>
        <end position="187"/>
    </location>
</feature>
<dbReference type="STRING" id="1328760.A0A164ZBD3"/>
<evidence type="ECO:0000256" key="1">
    <source>
        <dbReference type="SAM" id="MobiDB-lite"/>
    </source>
</evidence>
<dbReference type="Pfam" id="PF00650">
    <property type="entry name" value="CRAL_TRIO"/>
    <property type="match status" value="1"/>
</dbReference>
<accession>A0A164ZBD3</accession>
<protein>
    <submittedName>
        <fullName evidence="4">CRAL/TRIO domain-containing protein</fullName>
    </submittedName>
</protein>
<dbReference type="InterPro" id="IPR001251">
    <property type="entry name" value="CRAL-TRIO_dom"/>
</dbReference>
<dbReference type="InParanoid" id="A0A164ZBD3"/>
<organism evidence="4 5">
    <name type="scientific">Xylona heveae (strain CBS 132557 / TC161)</name>
    <dbReference type="NCBI Taxonomy" id="1328760"/>
    <lineage>
        <taxon>Eukaryota</taxon>
        <taxon>Fungi</taxon>
        <taxon>Dikarya</taxon>
        <taxon>Ascomycota</taxon>
        <taxon>Pezizomycotina</taxon>
        <taxon>Xylonomycetes</taxon>
        <taxon>Xylonales</taxon>
        <taxon>Xylonaceae</taxon>
        <taxon>Xylona</taxon>
    </lineage>
</organism>
<keyword evidence="2" id="KW-0812">Transmembrane</keyword>